<dbReference type="EMBL" id="JADCNL010000011">
    <property type="protein sequence ID" value="KAG0461169.1"/>
    <property type="molecule type" value="Genomic_DNA"/>
</dbReference>
<keyword evidence="5" id="KW-1185">Reference proteome</keyword>
<accession>A0A835UFJ2</accession>
<protein>
    <recommendedName>
        <fullName evidence="6">Exonuclease domain-containing protein</fullName>
    </recommendedName>
</protein>
<gene>
    <name evidence="4" type="ORF">HPP92_021466</name>
</gene>
<dbReference type="PANTHER" id="PTHR12801:SF157">
    <property type="entry name" value="SMALL RNA DEGRADING NUCLEASE 5"/>
    <property type="match status" value="1"/>
</dbReference>
<dbReference type="GO" id="GO:0004527">
    <property type="term" value="F:exonuclease activity"/>
    <property type="evidence" value="ECO:0007669"/>
    <property type="project" value="InterPro"/>
</dbReference>
<evidence type="ECO:0000256" key="2">
    <source>
        <dbReference type="ARBA" id="ARBA00022801"/>
    </source>
</evidence>
<evidence type="ECO:0000313" key="4">
    <source>
        <dbReference type="EMBL" id="KAG0461169.1"/>
    </source>
</evidence>
<evidence type="ECO:0000256" key="1">
    <source>
        <dbReference type="ARBA" id="ARBA00022722"/>
    </source>
</evidence>
<dbReference type="AlphaFoldDB" id="A0A835UFJ2"/>
<dbReference type="Gene3D" id="3.30.420.10">
    <property type="entry name" value="Ribonuclease H-like superfamily/Ribonuclease H"/>
    <property type="match status" value="1"/>
</dbReference>
<organism evidence="4 5">
    <name type="scientific">Vanilla planifolia</name>
    <name type="common">Vanilla</name>
    <dbReference type="NCBI Taxonomy" id="51239"/>
    <lineage>
        <taxon>Eukaryota</taxon>
        <taxon>Viridiplantae</taxon>
        <taxon>Streptophyta</taxon>
        <taxon>Embryophyta</taxon>
        <taxon>Tracheophyta</taxon>
        <taxon>Spermatophyta</taxon>
        <taxon>Magnoliopsida</taxon>
        <taxon>Liliopsida</taxon>
        <taxon>Asparagales</taxon>
        <taxon>Orchidaceae</taxon>
        <taxon>Vanilloideae</taxon>
        <taxon>Vanilleae</taxon>
        <taxon>Vanilla</taxon>
    </lineage>
</organism>
<name>A0A835UFJ2_VANPL</name>
<dbReference type="PANTHER" id="PTHR12801">
    <property type="entry name" value="RNA EXONUCLEASE REXO1 / RECO3 FAMILY MEMBER-RELATED"/>
    <property type="match status" value="1"/>
</dbReference>
<evidence type="ECO:0000313" key="5">
    <source>
        <dbReference type="Proteomes" id="UP000636800"/>
    </source>
</evidence>
<keyword evidence="1" id="KW-0540">Nuclease</keyword>
<dbReference type="InterPro" id="IPR047021">
    <property type="entry name" value="REXO1/3/4-like"/>
</dbReference>
<dbReference type="InterPro" id="IPR036397">
    <property type="entry name" value="RNaseH_sf"/>
</dbReference>
<evidence type="ECO:0000256" key="3">
    <source>
        <dbReference type="SAM" id="MobiDB-lite"/>
    </source>
</evidence>
<reference evidence="4 5" key="1">
    <citation type="journal article" date="2020" name="Nat. Food">
        <title>A phased Vanilla planifolia genome enables genetic improvement of flavour and production.</title>
        <authorList>
            <person name="Hasing T."/>
            <person name="Tang H."/>
            <person name="Brym M."/>
            <person name="Khazi F."/>
            <person name="Huang T."/>
            <person name="Chambers A.H."/>
        </authorList>
    </citation>
    <scope>NUCLEOTIDE SEQUENCE [LARGE SCALE GENOMIC DNA]</scope>
    <source>
        <tissue evidence="4">Leaf</tissue>
    </source>
</reference>
<dbReference type="SUPFAM" id="SSF53098">
    <property type="entry name" value="Ribonuclease H-like"/>
    <property type="match status" value="1"/>
</dbReference>
<comment type="caution">
    <text evidence="4">The sequence shown here is derived from an EMBL/GenBank/DDBJ whole genome shotgun (WGS) entry which is preliminary data.</text>
</comment>
<feature type="region of interest" description="Disordered" evidence="3">
    <location>
        <begin position="1"/>
        <end position="26"/>
    </location>
</feature>
<dbReference type="OrthoDB" id="672180at2759"/>
<dbReference type="Proteomes" id="UP000636800">
    <property type="component" value="Chromosome 11"/>
</dbReference>
<keyword evidence="2" id="KW-0378">Hydrolase</keyword>
<dbReference type="GO" id="GO:0003676">
    <property type="term" value="F:nucleic acid binding"/>
    <property type="evidence" value="ECO:0007669"/>
    <property type="project" value="InterPro"/>
</dbReference>
<sequence length="520" mass="57972">MASHEPVDGSPTRSSAPKNPNKRKRAAAKMATLMSTDQIGLAFLLDYTYGTQAMKLGKADVILKSPATKTICQQDIQELVTWVLANGVMPSWIFVKNKPLIRKVVLLYLPGVDADLYRSNPKLFCGLRKYCGIPQQVSALSCVADEMQTIGALLACRLKRKHAEVNSNQLFHNSDFGKETALFLKNQELAFPVLYYTHSRSELEDNGYCLSHPDFKSTFPAPAGTAPYNIVALDCEMCVTAEGFELTRATLIDCSGEVVLDELVKPVNCIIDYNTRYSGITEEMLNGVTTTLEDIQIQASGKGHDSIEDARAALELVLLKLRNGPQFGTNSSIVRKLVSVLQECGKHVPSLMICPMIKRYSDDSCNSIPVFTDNDALSRTIKESSEVAMRHGILDIEVKDILMQMNERIEKLYNTLPENAFVHHMHCYGDTAIVQRLSFKTSHKDLHNAHKCTGLYLAQILVKNHFWKLQTTSASIDKIEKDSKENHEPPLSRTEILQALEKLQVQAESALCFASVKHFT</sequence>
<evidence type="ECO:0008006" key="6">
    <source>
        <dbReference type="Google" id="ProtNLM"/>
    </source>
</evidence>
<dbReference type="InterPro" id="IPR012337">
    <property type="entry name" value="RNaseH-like_sf"/>
</dbReference>
<proteinExistence type="predicted"/>
<dbReference type="GO" id="GO:0005634">
    <property type="term" value="C:nucleus"/>
    <property type="evidence" value="ECO:0007669"/>
    <property type="project" value="UniProtKB-SubCell"/>
</dbReference>